<keyword evidence="2" id="KW-0812">Transmembrane</keyword>
<protein>
    <submittedName>
        <fullName evidence="3">Uncharacterized protein</fullName>
    </submittedName>
</protein>
<accession>A0ABR1YY48</accession>
<evidence type="ECO:0000313" key="3">
    <source>
        <dbReference type="EMBL" id="KAK8243612.1"/>
    </source>
</evidence>
<evidence type="ECO:0000313" key="4">
    <source>
        <dbReference type="Proteomes" id="UP001492380"/>
    </source>
</evidence>
<reference evidence="3 4" key="1">
    <citation type="submission" date="2024-04" db="EMBL/GenBank/DDBJ databases">
        <title>Phyllosticta paracitricarpa is synonymous to the EU quarantine fungus P. citricarpa based on phylogenomic analyses.</title>
        <authorList>
            <consortium name="Lawrence Berkeley National Laboratory"/>
            <person name="Van Ingen-Buijs V.A."/>
            <person name="Van Westerhoven A.C."/>
            <person name="Haridas S."/>
            <person name="Skiadas P."/>
            <person name="Martin F."/>
            <person name="Groenewald J.Z."/>
            <person name="Crous P.W."/>
            <person name="Seidl M.F."/>
        </authorList>
    </citation>
    <scope>NUCLEOTIDE SEQUENCE [LARGE SCALE GENOMIC DNA]</scope>
    <source>
        <strain evidence="3 4">CBS 123374</strain>
    </source>
</reference>
<dbReference type="EMBL" id="JBBWRZ010000002">
    <property type="protein sequence ID" value="KAK8243612.1"/>
    <property type="molecule type" value="Genomic_DNA"/>
</dbReference>
<keyword evidence="2" id="KW-1133">Transmembrane helix</keyword>
<feature type="compositionally biased region" description="Polar residues" evidence="1">
    <location>
        <begin position="1"/>
        <end position="10"/>
    </location>
</feature>
<feature type="region of interest" description="Disordered" evidence="1">
    <location>
        <begin position="74"/>
        <end position="114"/>
    </location>
</feature>
<gene>
    <name evidence="3" type="ORF">HDK90DRAFT_128030</name>
</gene>
<dbReference type="Proteomes" id="UP001492380">
    <property type="component" value="Unassembled WGS sequence"/>
</dbReference>
<organism evidence="3 4">
    <name type="scientific">Phyllosticta capitalensis</name>
    <dbReference type="NCBI Taxonomy" id="121624"/>
    <lineage>
        <taxon>Eukaryota</taxon>
        <taxon>Fungi</taxon>
        <taxon>Dikarya</taxon>
        <taxon>Ascomycota</taxon>
        <taxon>Pezizomycotina</taxon>
        <taxon>Dothideomycetes</taxon>
        <taxon>Dothideomycetes incertae sedis</taxon>
        <taxon>Botryosphaeriales</taxon>
        <taxon>Phyllostictaceae</taxon>
        <taxon>Phyllosticta</taxon>
    </lineage>
</organism>
<keyword evidence="2" id="KW-0472">Membrane</keyword>
<sequence>MSTQNHSSLQMHIEDPQSKVTTDSQSNGSWSIEAKIGLAGLVLAVVIPLIGFIMRKGFWPSMIAILDRASHGSQASVSDAPEPSSSSSSPTFSVPDPLHAQPRNPRLRQRLNHRRHRHVRRSILPFFELDSDLEDLYSNSMSSRTKGPWRSVTTILNTVGYTEPGTIEPHR</sequence>
<keyword evidence="4" id="KW-1185">Reference proteome</keyword>
<feature type="transmembrane region" description="Helical" evidence="2">
    <location>
        <begin position="36"/>
        <end position="54"/>
    </location>
</feature>
<evidence type="ECO:0000256" key="1">
    <source>
        <dbReference type="SAM" id="MobiDB-lite"/>
    </source>
</evidence>
<comment type="caution">
    <text evidence="3">The sequence shown here is derived from an EMBL/GenBank/DDBJ whole genome shotgun (WGS) entry which is preliminary data.</text>
</comment>
<feature type="region of interest" description="Disordered" evidence="1">
    <location>
        <begin position="1"/>
        <end position="26"/>
    </location>
</feature>
<feature type="compositionally biased region" description="Low complexity" evidence="1">
    <location>
        <begin position="75"/>
        <end position="104"/>
    </location>
</feature>
<evidence type="ECO:0000256" key="2">
    <source>
        <dbReference type="SAM" id="Phobius"/>
    </source>
</evidence>
<name>A0ABR1YY48_9PEZI</name>
<proteinExistence type="predicted"/>
<feature type="compositionally biased region" description="Basic residues" evidence="1">
    <location>
        <begin position="105"/>
        <end position="114"/>
    </location>
</feature>